<evidence type="ECO:0000256" key="1">
    <source>
        <dbReference type="ARBA" id="ARBA00022801"/>
    </source>
</evidence>
<dbReference type="GO" id="GO:0016787">
    <property type="term" value="F:hydrolase activity"/>
    <property type="evidence" value="ECO:0007669"/>
    <property type="project" value="UniProtKB-KW"/>
</dbReference>
<sequence>MASLSERAKLYLESFYSGPKIESFDPIELKEIQKNAPIPEQNILPHIHRREERLIKVNDGAEIRLCIYSLEGEGPFPALVYYHGGGWVIGSVEMFEAANRLVATEAKTVVISVDYRLAPENQFPIPMNDCYTALEWVANHAEELNVDLTKVSVGGDSAGGNLSTVIAKRALNNGPSIQSQVLIYPVTNLEFNTNSYNEFAEGYGLDRDLMKWFGFHYVGDEKMYSHPDVSPLKYDTVQGLPPTIIIAAENDVLKDEGIAYAEKLRRDGVPVQYEVISGAVHGYYSNMDFFEEETKESVQHIVKFLNNVHQGGEKAVNK</sequence>
<dbReference type="RefSeq" id="WP_095373238.1">
    <property type="nucleotide sequence ID" value="NZ_CP022983.1"/>
</dbReference>
<protein>
    <submittedName>
        <fullName evidence="3">Esterase</fullName>
    </submittedName>
</protein>
<gene>
    <name evidence="3" type="ORF">CKF48_21615</name>
</gene>
<dbReference type="SUPFAM" id="SSF53474">
    <property type="entry name" value="alpha/beta-Hydrolases"/>
    <property type="match status" value="1"/>
</dbReference>
<feature type="domain" description="Alpha/beta hydrolase fold-3" evidence="2">
    <location>
        <begin position="79"/>
        <end position="284"/>
    </location>
</feature>
<dbReference type="Proteomes" id="UP000215137">
    <property type="component" value="Chromosome"/>
</dbReference>
<proteinExistence type="predicted"/>
<organism evidence="3 4">
    <name type="scientific">Cytobacillus kochii</name>
    <dbReference type="NCBI Taxonomy" id="859143"/>
    <lineage>
        <taxon>Bacteria</taxon>
        <taxon>Bacillati</taxon>
        <taxon>Bacillota</taxon>
        <taxon>Bacilli</taxon>
        <taxon>Bacillales</taxon>
        <taxon>Bacillaceae</taxon>
        <taxon>Cytobacillus</taxon>
    </lineage>
</organism>
<evidence type="ECO:0000313" key="4">
    <source>
        <dbReference type="Proteomes" id="UP000215137"/>
    </source>
</evidence>
<evidence type="ECO:0000259" key="2">
    <source>
        <dbReference type="Pfam" id="PF07859"/>
    </source>
</evidence>
<dbReference type="InterPro" id="IPR050300">
    <property type="entry name" value="GDXG_lipolytic_enzyme"/>
</dbReference>
<keyword evidence="4" id="KW-1185">Reference proteome</keyword>
<name>A0A248TN69_9BACI</name>
<dbReference type="Pfam" id="PF07859">
    <property type="entry name" value="Abhydrolase_3"/>
    <property type="match status" value="1"/>
</dbReference>
<dbReference type="OrthoDB" id="9815425at2"/>
<dbReference type="Gene3D" id="3.40.50.1820">
    <property type="entry name" value="alpha/beta hydrolase"/>
    <property type="match status" value="1"/>
</dbReference>
<dbReference type="EMBL" id="CP022983">
    <property type="protein sequence ID" value="ASV69674.1"/>
    <property type="molecule type" value="Genomic_DNA"/>
</dbReference>
<keyword evidence="1" id="KW-0378">Hydrolase</keyword>
<evidence type="ECO:0000313" key="3">
    <source>
        <dbReference type="EMBL" id="ASV69674.1"/>
    </source>
</evidence>
<reference evidence="3 4" key="1">
    <citation type="submission" date="2017-08" db="EMBL/GenBank/DDBJ databases">
        <title>Complete Genome Sequence of Bacillus kochii Oregon-R-modENCODE STRAIN BDGP4, isolated from Drosophila melanogaster gut.</title>
        <authorList>
            <person name="Wan K.H."/>
            <person name="Yu C."/>
            <person name="Park S."/>
            <person name="Hammonds A.S."/>
            <person name="Booth B.W."/>
            <person name="Celniker S.E."/>
        </authorList>
    </citation>
    <scope>NUCLEOTIDE SEQUENCE [LARGE SCALE GENOMIC DNA]</scope>
    <source>
        <strain evidence="3 4">BDGP4</strain>
    </source>
</reference>
<dbReference type="PANTHER" id="PTHR48081">
    <property type="entry name" value="AB HYDROLASE SUPERFAMILY PROTEIN C4A8.06C"/>
    <property type="match status" value="1"/>
</dbReference>
<accession>A0A248TN69</accession>
<dbReference type="InterPro" id="IPR013094">
    <property type="entry name" value="AB_hydrolase_3"/>
</dbReference>
<dbReference type="KEGG" id="bko:CKF48_21615"/>
<dbReference type="PANTHER" id="PTHR48081:SF8">
    <property type="entry name" value="ALPHA_BETA HYDROLASE FOLD-3 DOMAIN-CONTAINING PROTEIN-RELATED"/>
    <property type="match status" value="1"/>
</dbReference>
<dbReference type="AlphaFoldDB" id="A0A248TN69"/>
<dbReference type="InterPro" id="IPR029058">
    <property type="entry name" value="AB_hydrolase_fold"/>
</dbReference>